<dbReference type="PANTHER" id="PTHR11439:SF502">
    <property type="entry name" value="SECRETED RXLR EFFECTOR PROTEIN 161-LIKE"/>
    <property type="match status" value="1"/>
</dbReference>
<protein>
    <submittedName>
        <fullName evidence="1">Uncharacterized protein</fullName>
    </submittedName>
</protein>
<dbReference type="AlphaFoldDB" id="A0AAF0QMT4"/>
<dbReference type="Proteomes" id="UP001234989">
    <property type="component" value="Chromosome 4"/>
</dbReference>
<keyword evidence="2" id="KW-1185">Reference proteome</keyword>
<sequence>MASRPDLMYTASLLSRFMQSPNDIHFAAAKRVLRYLKGTVQLGIWFKSVEEGVLLGFVDSDWDGNMSNMKNTTGYAFSLGSGVFSWNSKKQEIVVQSTAEAEYVAASTVANKAIWLKY</sequence>
<dbReference type="CDD" id="cd09272">
    <property type="entry name" value="RNase_HI_RT_Ty1"/>
    <property type="match status" value="1"/>
</dbReference>
<evidence type="ECO:0000313" key="2">
    <source>
        <dbReference type="Proteomes" id="UP001234989"/>
    </source>
</evidence>
<evidence type="ECO:0000313" key="1">
    <source>
        <dbReference type="EMBL" id="WMV24060.1"/>
    </source>
</evidence>
<organism evidence="1 2">
    <name type="scientific">Solanum verrucosum</name>
    <dbReference type="NCBI Taxonomy" id="315347"/>
    <lineage>
        <taxon>Eukaryota</taxon>
        <taxon>Viridiplantae</taxon>
        <taxon>Streptophyta</taxon>
        <taxon>Embryophyta</taxon>
        <taxon>Tracheophyta</taxon>
        <taxon>Spermatophyta</taxon>
        <taxon>Magnoliopsida</taxon>
        <taxon>eudicotyledons</taxon>
        <taxon>Gunneridae</taxon>
        <taxon>Pentapetalae</taxon>
        <taxon>asterids</taxon>
        <taxon>lamiids</taxon>
        <taxon>Solanales</taxon>
        <taxon>Solanaceae</taxon>
        <taxon>Solanoideae</taxon>
        <taxon>Solaneae</taxon>
        <taxon>Solanum</taxon>
    </lineage>
</organism>
<dbReference type="PANTHER" id="PTHR11439">
    <property type="entry name" value="GAG-POL-RELATED RETROTRANSPOSON"/>
    <property type="match status" value="1"/>
</dbReference>
<reference evidence="1" key="1">
    <citation type="submission" date="2023-08" db="EMBL/GenBank/DDBJ databases">
        <title>A de novo genome assembly of Solanum verrucosum Schlechtendal, a Mexican diploid species geographically isolated from the other diploid A-genome species in potato relatives.</title>
        <authorList>
            <person name="Hosaka K."/>
        </authorList>
    </citation>
    <scope>NUCLEOTIDE SEQUENCE</scope>
    <source>
        <tissue evidence="1">Young leaves</tissue>
    </source>
</reference>
<accession>A0AAF0QMT4</accession>
<gene>
    <name evidence="1" type="ORF">MTR67_017445</name>
</gene>
<dbReference type="EMBL" id="CP133615">
    <property type="protein sequence ID" value="WMV24060.1"/>
    <property type="molecule type" value="Genomic_DNA"/>
</dbReference>
<proteinExistence type="predicted"/>
<name>A0AAF0QMT4_SOLVR</name>